<accession>A0A3A6Q1Q2</accession>
<dbReference type="RefSeq" id="WP_120083845.1">
    <property type="nucleotide sequence ID" value="NZ_QMDW01000005.1"/>
</dbReference>
<dbReference type="OrthoDB" id="237450at2157"/>
<evidence type="ECO:0000313" key="3">
    <source>
        <dbReference type="EMBL" id="RJX50648.1"/>
    </source>
</evidence>
<gene>
    <name evidence="3" type="ORF">DP106_05140</name>
</gene>
<feature type="region of interest" description="Disordered" evidence="1">
    <location>
        <begin position="1"/>
        <end position="31"/>
    </location>
</feature>
<dbReference type="EMBL" id="QMDW01000005">
    <property type="protein sequence ID" value="RJX50648.1"/>
    <property type="molecule type" value="Genomic_DNA"/>
</dbReference>
<feature type="domain" description="DUF6788" evidence="2">
    <location>
        <begin position="101"/>
        <end position="156"/>
    </location>
</feature>
<comment type="caution">
    <text evidence="3">The sequence shown here is derived from an EMBL/GenBank/DDBJ whole genome shotgun (WGS) entry which is preliminary data.</text>
</comment>
<evidence type="ECO:0000256" key="1">
    <source>
        <dbReference type="SAM" id="MobiDB-lite"/>
    </source>
</evidence>
<protein>
    <recommendedName>
        <fullName evidence="2">DUF6788 domain-containing protein</fullName>
    </recommendedName>
</protein>
<reference evidence="3 4" key="1">
    <citation type="submission" date="2018-06" db="EMBL/GenBank/DDBJ databases">
        <title>Halonotius sp. F13-13 a new haloarchaeeon isolated from a solar saltern from Isla Cristina, Huelva, Spain.</title>
        <authorList>
            <person name="Duran-Viseras A."/>
            <person name="Sanchez-Porro C."/>
            <person name="Ventosa A."/>
        </authorList>
    </citation>
    <scope>NUCLEOTIDE SEQUENCE [LARGE SCALE GENOMIC DNA]</scope>
    <source>
        <strain evidence="3 4">CECT 7525</strain>
    </source>
</reference>
<dbReference type="InterPro" id="IPR046738">
    <property type="entry name" value="DUF6788"/>
</dbReference>
<feature type="region of interest" description="Disordered" evidence="1">
    <location>
        <begin position="55"/>
        <end position="102"/>
    </location>
</feature>
<evidence type="ECO:0000313" key="4">
    <source>
        <dbReference type="Proteomes" id="UP000281564"/>
    </source>
</evidence>
<sequence>MPEPDPDAGAPTSPEERGAEMPAPPEGLAKRVWEPLQAQTVYDLERVIDYCEELIEHKERPVSPSETAGEGEVADKKPPQNLSREEQRVAKEELEEMSTDEMKELSEDELTRYGHVQIRKLPCGPGCDGCPHGPYRYIVYRDSRGKVTSKYAGKADGG</sequence>
<organism evidence="3 4">
    <name type="scientific">Halonotius pteroides</name>
    <dbReference type="NCBI Taxonomy" id="268735"/>
    <lineage>
        <taxon>Archaea</taxon>
        <taxon>Methanobacteriati</taxon>
        <taxon>Methanobacteriota</taxon>
        <taxon>Stenosarchaea group</taxon>
        <taxon>Halobacteria</taxon>
        <taxon>Halobacteriales</taxon>
        <taxon>Haloferacaceae</taxon>
        <taxon>Halonotius</taxon>
    </lineage>
</organism>
<keyword evidence="4" id="KW-1185">Reference proteome</keyword>
<dbReference type="Proteomes" id="UP000281564">
    <property type="component" value="Unassembled WGS sequence"/>
</dbReference>
<dbReference type="AlphaFoldDB" id="A0A3A6Q1Q2"/>
<dbReference type="Pfam" id="PF20586">
    <property type="entry name" value="DUF6788"/>
    <property type="match status" value="1"/>
</dbReference>
<feature type="compositionally biased region" description="Basic and acidic residues" evidence="1">
    <location>
        <begin position="73"/>
        <end position="92"/>
    </location>
</feature>
<evidence type="ECO:0000259" key="2">
    <source>
        <dbReference type="Pfam" id="PF20586"/>
    </source>
</evidence>
<proteinExistence type="predicted"/>
<name>A0A3A6Q1Q2_9EURY</name>